<evidence type="ECO:0000313" key="4">
    <source>
        <dbReference type="EMBL" id="CBF90027.1"/>
    </source>
</evidence>
<gene>
    <name evidence="4" type="ORF">ANIA_00180</name>
</gene>
<accession>Q5BH00</accession>
<evidence type="ECO:0000256" key="1">
    <source>
        <dbReference type="ARBA" id="ARBA00005254"/>
    </source>
</evidence>
<dbReference type="EMBL" id="BN001308">
    <property type="protein sequence ID" value="CBF90027.1"/>
    <property type="molecule type" value="Genomic_DNA"/>
</dbReference>
<comment type="similarity">
    <text evidence="1 2">Belongs to the enoyl-CoA hydratase/isomerase family.</text>
</comment>
<feature type="region of interest" description="Disordered" evidence="3">
    <location>
        <begin position="1"/>
        <end position="30"/>
    </location>
</feature>
<dbReference type="PANTHER" id="PTHR43802:SF1">
    <property type="entry name" value="IP11341P-RELATED"/>
    <property type="match status" value="1"/>
</dbReference>
<evidence type="ECO:0000313" key="5">
    <source>
        <dbReference type="Proteomes" id="UP000000560"/>
    </source>
</evidence>
<dbReference type="eggNOG" id="KOG1680">
    <property type="taxonomic scope" value="Eukaryota"/>
</dbReference>
<dbReference type="OrthoDB" id="2018133at2759"/>
<dbReference type="InterPro" id="IPR029045">
    <property type="entry name" value="ClpP/crotonase-like_dom_sf"/>
</dbReference>
<organism evidence="4 5">
    <name type="scientific">Emericella nidulans (strain FGSC A4 / ATCC 38163 / CBS 112.46 / NRRL 194 / M139)</name>
    <name type="common">Aspergillus nidulans</name>
    <dbReference type="NCBI Taxonomy" id="227321"/>
    <lineage>
        <taxon>Eukaryota</taxon>
        <taxon>Fungi</taxon>
        <taxon>Dikarya</taxon>
        <taxon>Ascomycota</taxon>
        <taxon>Pezizomycotina</taxon>
        <taxon>Eurotiomycetes</taxon>
        <taxon>Eurotiomycetidae</taxon>
        <taxon>Eurotiales</taxon>
        <taxon>Aspergillaceae</taxon>
        <taxon>Aspergillus</taxon>
        <taxon>Aspergillus subgen. Nidulantes</taxon>
    </lineage>
</organism>
<accession>C8VUY3</accession>
<dbReference type="GeneID" id="2875957"/>
<reference evidence="5" key="2">
    <citation type="journal article" date="2009" name="Fungal Genet. Biol.">
        <title>The 2008 update of the Aspergillus nidulans genome annotation: a community effort.</title>
        <authorList>
            <person name="Wortman J.R."/>
            <person name="Gilsenan J.M."/>
            <person name="Joardar V."/>
            <person name="Deegan J."/>
            <person name="Clutterbuck J."/>
            <person name="Andersen M.R."/>
            <person name="Archer D."/>
            <person name="Bencina M."/>
            <person name="Braus G."/>
            <person name="Coutinho P."/>
            <person name="von Dohren H."/>
            <person name="Doonan J."/>
            <person name="Driessen A.J."/>
            <person name="Durek P."/>
            <person name="Espeso E."/>
            <person name="Fekete E."/>
            <person name="Flipphi M."/>
            <person name="Estrada C.G."/>
            <person name="Geysens S."/>
            <person name="Goldman G."/>
            <person name="de Groot P.W."/>
            <person name="Hansen K."/>
            <person name="Harris S.D."/>
            <person name="Heinekamp T."/>
            <person name="Helmstaedt K."/>
            <person name="Henrissat B."/>
            <person name="Hofmann G."/>
            <person name="Homan T."/>
            <person name="Horio T."/>
            <person name="Horiuchi H."/>
            <person name="James S."/>
            <person name="Jones M."/>
            <person name="Karaffa L."/>
            <person name="Karanyi Z."/>
            <person name="Kato M."/>
            <person name="Keller N."/>
            <person name="Kelly D.E."/>
            <person name="Kiel J.A."/>
            <person name="Kim J.M."/>
            <person name="van der Klei I.J."/>
            <person name="Klis F.M."/>
            <person name="Kovalchuk A."/>
            <person name="Krasevec N."/>
            <person name="Kubicek C.P."/>
            <person name="Liu B."/>
            <person name="Maccabe A."/>
            <person name="Meyer V."/>
            <person name="Mirabito P."/>
            <person name="Miskei M."/>
            <person name="Mos M."/>
            <person name="Mullins J."/>
            <person name="Nelson D.R."/>
            <person name="Nielsen J."/>
            <person name="Oakley B.R."/>
            <person name="Osmani S.A."/>
            <person name="Pakula T."/>
            <person name="Paszewski A."/>
            <person name="Paulsen I."/>
            <person name="Pilsyk S."/>
            <person name="Pocsi I."/>
            <person name="Punt P.J."/>
            <person name="Ram A.F."/>
            <person name="Ren Q."/>
            <person name="Robellet X."/>
            <person name="Robson G."/>
            <person name="Seiboth B."/>
            <person name="van Solingen P."/>
            <person name="Specht T."/>
            <person name="Sun J."/>
            <person name="Taheri-Talesh N."/>
            <person name="Takeshita N."/>
            <person name="Ussery D."/>
            <person name="vanKuyk P.A."/>
            <person name="Visser H."/>
            <person name="van de Vondervoort P.J."/>
            <person name="de Vries R.P."/>
            <person name="Walton J."/>
            <person name="Xiang X."/>
            <person name="Xiong Y."/>
            <person name="Zeng A.P."/>
            <person name="Brandt B.W."/>
            <person name="Cornell M.J."/>
            <person name="van den Hondel C.A."/>
            <person name="Visser J."/>
            <person name="Oliver S.G."/>
            <person name="Turner G."/>
        </authorList>
    </citation>
    <scope>GENOME REANNOTATION</scope>
    <source>
        <strain evidence="5">FGSC A4 / ATCC 38163 / CBS 112.46 / NRRL 194 / M139</strain>
    </source>
</reference>
<dbReference type="Gene3D" id="1.10.287.2460">
    <property type="match status" value="1"/>
</dbReference>
<dbReference type="PROSITE" id="PS00166">
    <property type="entry name" value="ENOYL_COA_HYDRATASE"/>
    <property type="match status" value="1"/>
</dbReference>
<feature type="compositionally biased region" description="Polar residues" evidence="3">
    <location>
        <begin position="78"/>
        <end position="93"/>
    </location>
</feature>
<name>Q5BH00_EMENI</name>
<dbReference type="OMA" id="PKTDSWH"/>
<dbReference type="Proteomes" id="UP000000560">
    <property type="component" value="Chromosome VIII"/>
</dbReference>
<evidence type="ECO:0000256" key="3">
    <source>
        <dbReference type="SAM" id="MobiDB-lite"/>
    </source>
</evidence>
<dbReference type="HOGENOM" id="CLU_009834_7_4_1"/>
<dbReference type="GO" id="GO:0003824">
    <property type="term" value="F:catalytic activity"/>
    <property type="evidence" value="ECO:0007669"/>
    <property type="project" value="InterPro"/>
</dbReference>
<dbReference type="AlphaFoldDB" id="Q5BH00"/>
<dbReference type="InterPro" id="IPR018376">
    <property type="entry name" value="Enoyl-CoA_hyd/isom_CS"/>
</dbReference>
<reference evidence="5" key="1">
    <citation type="journal article" date="2005" name="Nature">
        <title>Sequencing of Aspergillus nidulans and comparative analysis with A. fumigatus and A. oryzae.</title>
        <authorList>
            <person name="Galagan J.E."/>
            <person name="Calvo S.E."/>
            <person name="Cuomo C."/>
            <person name="Ma L.J."/>
            <person name="Wortman J.R."/>
            <person name="Batzoglou S."/>
            <person name="Lee S.I."/>
            <person name="Basturkmen M."/>
            <person name="Spevak C.C."/>
            <person name="Clutterbuck J."/>
            <person name="Kapitonov V."/>
            <person name="Jurka J."/>
            <person name="Scazzocchio C."/>
            <person name="Farman M."/>
            <person name="Butler J."/>
            <person name="Purcell S."/>
            <person name="Harris S."/>
            <person name="Braus G.H."/>
            <person name="Draht O."/>
            <person name="Busch S."/>
            <person name="D'Enfert C."/>
            <person name="Bouchier C."/>
            <person name="Goldman G.H."/>
            <person name="Bell-Pedersen D."/>
            <person name="Griffiths-Jones S."/>
            <person name="Doonan J.H."/>
            <person name="Yu J."/>
            <person name="Vienken K."/>
            <person name="Pain A."/>
            <person name="Freitag M."/>
            <person name="Selker E.U."/>
            <person name="Archer D.B."/>
            <person name="Penalva M.A."/>
            <person name="Oakley B.R."/>
            <person name="Momany M."/>
            <person name="Tanaka T."/>
            <person name="Kumagai T."/>
            <person name="Asai K."/>
            <person name="Machida M."/>
            <person name="Nierman W.C."/>
            <person name="Denning D.W."/>
            <person name="Caddick M."/>
            <person name="Hynes M."/>
            <person name="Paoletti M."/>
            <person name="Fischer R."/>
            <person name="Miller B."/>
            <person name="Dyer P."/>
            <person name="Sachs M.S."/>
            <person name="Osmani S.A."/>
            <person name="Birren B.W."/>
        </authorList>
    </citation>
    <scope>NUCLEOTIDE SEQUENCE [LARGE SCALE GENOMIC DNA]</scope>
    <source>
        <strain evidence="5">FGSC A4 / ATCC 38163 / CBS 112.46 / NRRL 194 / M139</strain>
    </source>
</reference>
<feature type="region of interest" description="Disordered" evidence="3">
    <location>
        <begin position="76"/>
        <end position="116"/>
    </location>
</feature>
<dbReference type="KEGG" id="ani:ANIA_00180"/>
<dbReference type="RefSeq" id="XP_657784.1">
    <property type="nucleotide sequence ID" value="XM_652692.1"/>
</dbReference>
<dbReference type="STRING" id="227321.Q5BH00"/>
<dbReference type="Pfam" id="PF00378">
    <property type="entry name" value="ECH_1"/>
    <property type="match status" value="2"/>
</dbReference>
<dbReference type="InParanoid" id="Q5BH00"/>
<dbReference type="NCBIfam" id="NF006108">
    <property type="entry name" value="PRK08259.1"/>
    <property type="match status" value="1"/>
</dbReference>
<evidence type="ECO:0000256" key="2">
    <source>
        <dbReference type="RuleBase" id="RU003707"/>
    </source>
</evidence>
<dbReference type="PANTHER" id="PTHR43802">
    <property type="entry name" value="ENOYL-COA HYDRATASE"/>
    <property type="match status" value="1"/>
</dbReference>
<protein>
    <submittedName>
        <fullName evidence="4">Enoyl-CoA hydratase/isomerase family protein (AFU_orthologue AFUA_3G07560)</fullName>
    </submittedName>
</protein>
<dbReference type="SUPFAM" id="SSF52096">
    <property type="entry name" value="ClpP/crotonase"/>
    <property type="match status" value="1"/>
</dbReference>
<dbReference type="CDD" id="cd06558">
    <property type="entry name" value="crotonase-like"/>
    <property type="match status" value="1"/>
</dbReference>
<feature type="compositionally biased region" description="Polar residues" evidence="3">
    <location>
        <begin position="1"/>
        <end position="21"/>
    </location>
</feature>
<dbReference type="InterPro" id="IPR001753">
    <property type="entry name" value="Enoyl-CoA_hydra/iso"/>
</dbReference>
<keyword evidence="5" id="KW-1185">Reference proteome</keyword>
<sequence length="296" mass="31214">MAQLSSIQSTKTPSGITTITINRPHRRNAIDGPTAQKLTAAFLDFEADASQKVCVFHGANGTFCAGFDLHEVAKYEPQAQSQDGSTASPQDSANVGDKYTGPIMSPHNRVQGRNTGPIGPSRMIITKPVIAAVAGHAVAGGLELSLLADIRVVEEDATFGVFCRRFGVPLIDGGTVRLQAIVGLGRALDMIITGRPVGATEALSMGLANRVVPRGAGVEEAMGIARQIVGFPQACLNADRASCYYAAFEAKSFEDALANEFEKGIRVLGDGVKGARRFRDGEGRHGRFDDGGKGML</sequence>
<dbReference type="Gene3D" id="3.90.226.10">
    <property type="entry name" value="2-enoyl-CoA Hydratase, Chain A, domain 1"/>
    <property type="match status" value="1"/>
</dbReference>
<proteinExistence type="inferred from homology"/>